<proteinExistence type="predicted"/>
<evidence type="ECO:0000313" key="2">
    <source>
        <dbReference type="EMBL" id="KAJ6799535.1"/>
    </source>
</evidence>
<sequence length="91" mass="10073">MVSFSTLLSLAEHLLKKSRLACYLANKCSIAAFRIDCFSDIDNGSDEASTKKSKKKKFKGEAADDQIEEDKPDKDASAKLATKKKTNLSKR</sequence>
<reference evidence="3" key="1">
    <citation type="journal article" date="2023" name="GigaByte">
        <title>Genome assembly of the bearded iris, Iris pallida Lam.</title>
        <authorList>
            <person name="Bruccoleri R.E."/>
            <person name="Oakeley E.J."/>
            <person name="Faust A.M.E."/>
            <person name="Altorfer M."/>
            <person name="Dessus-Babus S."/>
            <person name="Burckhardt D."/>
            <person name="Oertli M."/>
            <person name="Naumann U."/>
            <person name="Petersen F."/>
            <person name="Wong J."/>
        </authorList>
    </citation>
    <scope>NUCLEOTIDE SEQUENCE</scope>
    <source>
        <strain evidence="3">GSM-AAB239-AS_SAM_17_03QT</strain>
    </source>
</reference>
<feature type="region of interest" description="Disordered" evidence="1">
    <location>
        <begin position="41"/>
        <end position="91"/>
    </location>
</feature>
<protein>
    <submittedName>
        <fullName evidence="3">Nucleolar protein 56 isoform X2</fullName>
    </submittedName>
</protein>
<evidence type="ECO:0000313" key="4">
    <source>
        <dbReference type="Proteomes" id="UP001140949"/>
    </source>
</evidence>
<accession>A0AAX6GX80</accession>
<feature type="compositionally biased region" description="Basic residues" evidence="1">
    <location>
        <begin position="81"/>
        <end position="91"/>
    </location>
</feature>
<organism evidence="3 4">
    <name type="scientific">Iris pallida</name>
    <name type="common">Sweet iris</name>
    <dbReference type="NCBI Taxonomy" id="29817"/>
    <lineage>
        <taxon>Eukaryota</taxon>
        <taxon>Viridiplantae</taxon>
        <taxon>Streptophyta</taxon>
        <taxon>Embryophyta</taxon>
        <taxon>Tracheophyta</taxon>
        <taxon>Spermatophyta</taxon>
        <taxon>Magnoliopsida</taxon>
        <taxon>Liliopsida</taxon>
        <taxon>Asparagales</taxon>
        <taxon>Iridaceae</taxon>
        <taxon>Iridoideae</taxon>
        <taxon>Irideae</taxon>
        <taxon>Iris</taxon>
    </lineage>
</organism>
<dbReference type="EMBL" id="JANAVB010039691">
    <property type="protein sequence ID" value="KAJ6799535.1"/>
    <property type="molecule type" value="Genomic_DNA"/>
</dbReference>
<name>A0AAX6GX80_IRIPA</name>
<gene>
    <name evidence="2" type="ORF">M6B38_207120</name>
    <name evidence="3" type="ORF">M6B38_340850</name>
</gene>
<keyword evidence="4" id="KW-1185">Reference proteome</keyword>
<reference evidence="3" key="2">
    <citation type="submission" date="2023-04" db="EMBL/GenBank/DDBJ databases">
        <authorList>
            <person name="Bruccoleri R.E."/>
            <person name="Oakeley E.J."/>
            <person name="Faust A.-M."/>
            <person name="Dessus-Babus S."/>
            <person name="Altorfer M."/>
            <person name="Burckhardt D."/>
            <person name="Oertli M."/>
            <person name="Naumann U."/>
            <person name="Petersen F."/>
            <person name="Wong J."/>
        </authorList>
    </citation>
    <scope>NUCLEOTIDE SEQUENCE</scope>
    <source>
        <strain evidence="3">GSM-AAB239-AS_SAM_17_03QT</strain>
        <tissue evidence="3">Leaf</tissue>
    </source>
</reference>
<dbReference type="EMBL" id="JANAVB010015400">
    <property type="protein sequence ID" value="KAJ6833114.1"/>
    <property type="molecule type" value="Genomic_DNA"/>
</dbReference>
<dbReference type="AlphaFoldDB" id="A0AAX6GX80"/>
<dbReference type="Proteomes" id="UP001140949">
    <property type="component" value="Unassembled WGS sequence"/>
</dbReference>
<comment type="caution">
    <text evidence="3">The sequence shown here is derived from an EMBL/GenBank/DDBJ whole genome shotgun (WGS) entry which is preliminary data.</text>
</comment>
<evidence type="ECO:0000256" key="1">
    <source>
        <dbReference type="SAM" id="MobiDB-lite"/>
    </source>
</evidence>
<evidence type="ECO:0000313" key="3">
    <source>
        <dbReference type="EMBL" id="KAJ6833114.1"/>
    </source>
</evidence>